<dbReference type="PANTHER" id="PTHR12189">
    <property type="entry name" value="MRNA GUANINE-7- METHYLTRANSFERASE"/>
    <property type="match status" value="1"/>
</dbReference>
<proteinExistence type="predicted"/>
<dbReference type="InterPro" id="IPR004971">
    <property type="entry name" value="mRNA_G-N7_MeTrfase_dom"/>
</dbReference>
<comment type="pathway">
    <text evidence="1">mRNA processing; mRNA capping.</text>
</comment>
<name>A0A6C0J5S5_9ZZZZ</name>
<dbReference type="InterPro" id="IPR037009">
    <property type="entry name" value="mRNA_triPase_Cet1_sf"/>
</dbReference>
<dbReference type="SUPFAM" id="SSF56091">
    <property type="entry name" value="DNA ligase/mRNA capping enzyme, catalytic domain"/>
    <property type="match status" value="1"/>
</dbReference>
<dbReference type="PROSITE" id="PS51562">
    <property type="entry name" value="RNA_CAP0_MT"/>
    <property type="match status" value="1"/>
</dbReference>
<dbReference type="CDD" id="cd02440">
    <property type="entry name" value="AdoMet_MTases"/>
    <property type="match status" value="1"/>
</dbReference>
<dbReference type="GO" id="GO:0003723">
    <property type="term" value="F:RNA binding"/>
    <property type="evidence" value="ECO:0007669"/>
    <property type="project" value="UniProtKB-KW"/>
</dbReference>
<dbReference type="Pfam" id="PF03291">
    <property type="entry name" value="mRNA_G-N7_MeTrfase"/>
    <property type="match status" value="1"/>
</dbReference>
<evidence type="ECO:0000256" key="7">
    <source>
        <dbReference type="ARBA" id="ARBA00022801"/>
    </source>
</evidence>
<dbReference type="UniPathway" id="UPA00922"/>
<dbReference type="GO" id="GO:0005634">
    <property type="term" value="C:nucleus"/>
    <property type="evidence" value="ECO:0007669"/>
    <property type="project" value="TreeGrafter"/>
</dbReference>
<keyword evidence="7" id="KW-0378">Hydrolase</keyword>
<evidence type="ECO:0000256" key="1">
    <source>
        <dbReference type="ARBA" id="ARBA00005129"/>
    </source>
</evidence>
<dbReference type="AlphaFoldDB" id="A0A6C0J5S5"/>
<comment type="catalytic activity">
    <reaction evidence="10">
        <text>a 5'-end triphospho-ribonucleoside in mRNA + H2O = a 5'-end diphospho-ribonucleoside in mRNA + phosphate + H(+)</text>
        <dbReference type="Rhea" id="RHEA:67004"/>
        <dbReference type="Rhea" id="RHEA-COMP:17164"/>
        <dbReference type="Rhea" id="RHEA-COMP:17165"/>
        <dbReference type="ChEBI" id="CHEBI:15377"/>
        <dbReference type="ChEBI" id="CHEBI:15378"/>
        <dbReference type="ChEBI" id="CHEBI:43474"/>
        <dbReference type="ChEBI" id="CHEBI:167616"/>
        <dbReference type="ChEBI" id="CHEBI:167618"/>
        <dbReference type="EC" id="3.6.1.74"/>
    </reaction>
    <physiologicalReaction direction="left-to-right" evidence="10">
        <dbReference type="Rhea" id="RHEA:67005"/>
    </physiologicalReaction>
</comment>
<organism evidence="12">
    <name type="scientific">viral metagenome</name>
    <dbReference type="NCBI Taxonomy" id="1070528"/>
    <lineage>
        <taxon>unclassified sequences</taxon>
        <taxon>metagenomes</taxon>
        <taxon>organismal metagenomes</taxon>
    </lineage>
</organism>
<dbReference type="Gene3D" id="3.20.100.10">
    <property type="entry name" value="mRNA triphosphatase Cet1-like"/>
    <property type="match status" value="1"/>
</dbReference>
<dbReference type="InterPro" id="IPR039753">
    <property type="entry name" value="RG7MT1"/>
</dbReference>
<keyword evidence="4" id="KW-0808">Transferase</keyword>
<dbReference type="GO" id="GO:0004651">
    <property type="term" value="F:polynucleotide 5'-phosphatase activity"/>
    <property type="evidence" value="ECO:0007669"/>
    <property type="project" value="InterPro"/>
</dbReference>
<evidence type="ECO:0000256" key="4">
    <source>
        <dbReference type="ARBA" id="ARBA00022679"/>
    </source>
</evidence>
<dbReference type="Gene3D" id="2.40.50.140">
    <property type="entry name" value="Nucleic acid-binding proteins"/>
    <property type="match status" value="1"/>
</dbReference>
<evidence type="ECO:0000256" key="8">
    <source>
        <dbReference type="ARBA" id="ARBA00022884"/>
    </source>
</evidence>
<keyword evidence="3" id="KW-0507">mRNA processing</keyword>
<reference evidence="12" key="1">
    <citation type="journal article" date="2020" name="Nature">
        <title>Giant virus diversity and host interactions through global metagenomics.</title>
        <authorList>
            <person name="Schulz F."/>
            <person name="Roux S."/>
            <person name="Paez-Espino D."/>
            <person name="Jungbluth S."/>
            <person name="Walsh D.A."/>
            <person name="Denef V.J."/>
            <person name="McMahon K.D."/>
            <person name="Konstantinidis K.T."/>
            <person name="Eloe-Fadrosh E.A."/>
            <person name="Kyrpides N.C."/>
            <person name="Woyke T."/>
        </authorList>
    </citation>
    <scope>NUCLEOTIDE SEQUENCE</scope>
    <source>
        <strain evidence="12">GVMAG-M-3300025860-12</strain>
    </source>
</reference>
<dbReference type="GO" id="GO:0140818">
    <property type="term" value="F:mRNA 5'-triphosphate monophosphatase activity"/>
    <property type="evidence" value="ECO:0007669"/>
    <property type="project" value="UniProtKB-EC"/>
</dbReference>
<evidence type="ECO:0000256" key="10">
    <source>
        <dbReference type="ARBA" id="ARBA00047740"/>
    </source>
</evidence>
<feature type="domain" description="MRNA cap 0 methyltransferase" evidence="11">
    <location>
        <begin position="680"/>
        <end position="1004"/>
    </location>
</feature>
<evidence type="ECO:0000259" key="11">
    <source>
        <dbReference type="PROSITE" id="PS51562"/>
    </source>
</evidence>
<dbReference type="Gene3D" id="3.40.50.150">
    <property type="entry name" value="Vaccinia Virus protein VP39"/>
    <property type="match status" value="1"/>
</dbReference>
<dbReference type="InterPro" id="IPR033469">
    <property type="entry name" value="CYTH-like_dom_sf"/>
</dbReference>
<dbReference type="InterPro" id="IPR029063">
    <property type="entry name" value="SAM-dependent_MTases_sf"/>
</dbReference>
<evidence type="ECO:0000256" key="9">
    <source>
        <dbReference type="ARBA" id="ARBA00023134"/>
    </source>
</evidence>
<dbReference type="EMBL" id="MN740323">
    <property type="protein sequence ID" value="QHU00121.1"/>
    <property type="molecule type" value="Genomic_DNA"/>
</dbReference>
<evidence type="ECO:0000313" key="12">
    <source>
        <dbReference type="EMBL" id="QHU00121.1"/>
    </source>
</evidence>
<evidence type="ECO:0000256" key="3">
    <source>
        <dbReference type="ARBA" id="ARBA00022664"/>
    </source>
</evidence>
<dbReference type="PANTHER" id="PTHR12189:SF2">
    <property type="entry name" value="MRNA CAP GUANINE-N7 METHYLTRANSFERASE"/>
    <property type="match status" value="1"/>
</dbReference>
<evidence type="ECO:0000256" key="2">
    <source>
        <dbReference type="ARBA" id="ARBA00022603"/>
    </source>
</evidence>
<keyword evidence="8" id="KW-0694">RNA-binding</keyword>
<keyword evidence="6" id="KW-0547">Nucleotide-binding</keyword>
<dbReference type="SUPFAM" id="SSF55154">
    <property type="entry name" value="CYTH-like phosphatases"/>
    <property type="match status" value="1"/>
</dbReference>
<sequence length="1005" mass="118466">MLTSNEKQSISKLFNNIEKNDEFEIMFNNYKNDNKLSLTTFIKVMKYLKFRSTNEKLKLYESTILDIINPIDNTSVYRISIKNIDDINKVLSLVYHKKNDDIFLFLIEHYSDNEHFEFIKKIKDKNKIFDLNSYDIRFRVAVENNLELKKIKKEEIHNESIVFRYKQRLTLEITKDLVVDLTMIKTSNDINKINNTNSTYELEIDYSPKSKKIGLDLILDEMIKIKKLIENTEIIISTQESKKIIDNYKSLVYDRNKNINNLYSMQPISAEVQHIVDNIPNVYSVTDKADGDKYQLFIHNNETFLIENNLNIKKININISNVGSSIFEGELIYLPKVKKHIFMLFDCFYYNNKDLRNEQLLEKRIEKIYELCDKIPNSKPYKVKPFDGTYSISKQKEHYQKEIELYFNDLNKKIDNLKDTTLLIFPKLFLFPLGGNNSEVYLFSSLIWNNCTNNQKVNCPYELDGIIYTGIKQKYKKDRKEHQYPIYKYKPPHTNSLDVFIKFEMNKDTGKYMDIFDNSIPSTFKNKEFRVTNLFVGGVSNGFEVPIPFMPEINNDQIYLPIVNGQVRDLEGNIIIDNTVIEIVYNNNSIVPHQYRWSVLKTRWDKTESVNKYKKKYGNFSDFAVRIWKSMTEDVTIEEINNLAIPENYTSQKKILSSRLTSSVISTQKQQDAYYQKTTNLCKKMRSFNNFIKSIIFYTYCVPKKLEKGGKIIRQSILDIGCGRGGDLAKMYHSKVGEYVGIDPDLTGIYSSSDGAIARYNFFRNKFPNFPKTTFLHADARGKFDAESQIKILNNTSDENKKALGKIFTKEKKFDIISAQFSIHFVCDSDISINNFDYNIKSYLKKDGYFIFTIFDSNLVNNLFDKSNKYTSYYTTDEGERKVLYEIVKKYTDEQYKNKLCNPIDVHMSWINNENKYIEESLLSKDKLINKVKSMGMELVDTDLFSNLYYLNKPFFKDVIQFEANEKNKQFYQTVGEFFGNLKGEDKESRDWAFLYRYYIFRKTE</sequence>
<dbReference type="SUPFAM" id="SSF53335">
    <property type="entry name" value="S-adenosyl-L-methionine-dependent methyltransferases"/>
    <property type="match status" value="1"/>
</dbReference>
<keyword evidence="9" id="KW-0342">GTP-binding</keyword>
<keyword evidence="5" id="KW-0949">S-adenosyl-L-methionine</keyword>
<evidence type="ECO:0000256" key="5">
    <source>
        <dbReference type="ARBA" id="ARBA00022691"/>
    </source>
</evidence>
<keyword evidence="2" id="KW-0489">Methyltransferase</keyword>
<dbReference type="GO" id="GO:0004482">
    <property type="term" value="F:mRNA 5'-cap (guanine-N7-)-methyltransferase activity"/>
    <property type="evidence" value="ECO:0007669"/>
    <property type="project" value="InterPro"/>
</dbReference>
<protein>
    <recommendedName>
        <fullName evidence="11">mRNA cap 0 methyltransferase domain-containing protein</fullName>
    </recommendedName>
</protein>
<dbReference type="Gene3D" id="3.30.470.30">
    <property type="entry name" value="DNA ligase/mRNA capping enzyme"/>
    <property type="match status" value="1"/>
</dbReference>
<evidence type="ECO:0000256" key="6">
    <source>
        <dbReference type="ARBA" id="ARBA00022741"/>
    </source>
</evidence>
<dbReference type="GO" id="GO:0005525">
    <property type="term" value="F:GTP binding"/>
    <property type="evidence" value="ECO:0007669"/>
    <property type="project" value="UniProtKB-KW"/>
</dbReference>
<dbReference type="InterPro" id="IPR012340">
    <property type="entry name" value="NA-bd_OB-fold"/>
</dbReference>
<accession>A0A6C0J5S5</accession>